<gene>
    <name evidence="1" type="ORF">T11_2027</name>
</gene>
<evidence type="ECO:0000313" key="1">
    <source>
        <dbReference type="EMBL" id="KRZ11084.1"/>
    </source>
</evidence>
<organism evidence="1 2">
    <name type="scientific">Trichinella zimbabwensis</name>
    <dbReference type="NCBI Taxonomy" id="268475"/>
    <lineage>
        <taxon>Eukaryota</taxon>
        <taxon>Metazoa</taxon>
        <taxon>Ecdysozoa</taxon>
        <taxon>Nematoda</taxon>
        <taxon>Enoplea</taxon>
        <taxon>Dorylaimia</taxon>
        <taxon>Trichinellida</taxon>
        <taxon>Trichinellidae</taxon>
        <taxon>Trichinella</taxon>
    </lineage>
</organism>
<sequence length="59" mass="6854">MLPLNCFFIRNNDNEEEKTLMLKQSTPHPARHKLRLHPIVESVGNNILTNHSFQSICLL</sequence>
<dbReference type="Proteomes" id="UP000055024">
    <property type="component" value="Unassembled WGS sequence"/>
</dbReference>
<keyword evidence="2" id="KW-1185">Reference proteome</keyword>
<name>A0A0V1HL07_9BILA</name>
<protein>
    <submittedName>
        <fullName evidence="1">Uncharacterized protein</fullName>
    </submittedName>
</protein>
<comment type="caution">
    <text evidence="1">The sequence shown here is derived from an EMBL/GenBank/DDBJ whole genome shotgun (WGS) entry which is preliminary data.</text>
</comment>
<accession>A0A0V1HL07</accession>
<reference evidence="1 2" key="1">
    <citation type="submission" date="2015-01" db="EMBL/GenBank/DDBJ databases">
        <title>Evolution of Trichinella species and genotypes.</title>
        <authorList>
            <person name="Korhonen P.K."/>
            <person name="Edoardo P."/>
            <person name="Giuseppe L.R."/>
            <person name="Gasser R.B."/>
        </authorList>
    </citation>
    <scope>NUCLEOTIDE SEQUENCE [LARGE SCALE GENOMIC DNA]</scope>
    <source>
        <strain evidence="1">ISS1029</strain>
    </source>
</reference>
<dbReference type="AlphaFoldDB" id="A0A0V1HL07"/>
<dbReference type="EMBL" id="JYDP01000053">
    <property type="protein sequence ID" value="KRZ11084.1"/>
    <property type="molecule type" value="Genomic_DNA"/>
</dbReference>
<proteinExistence type="predicted"/>
<evidence type="ECO:0000313" key="2">
    <source>
        <dbReference type="Proteomes" id="UP000055024"/>
    </source>
</evidence>